<gene>
    <name evidence="1" type="ORF">P409_27770</name>
</gene>
<protein>
    <recommendedName>
        <fullName evidence="3">Translation initiation factor 2</fullName>
    </recommendedName>
</protein>
<name>A0A0A0CY09_9PROT</name>
<evidence type="ECO:0000313" key="2">
    <source>
        <dbReference type="Proteomes" id="UP000029995"/>
    </source>
</evidence>
<accession>A0A0A0CY09</accession>
<sequence length="149" mass="14791">MALAAAASLSACSSIIEGTSQEIAVNTNPSGAQCQLQREGTVIATIPATPAATTIKKTKHDITISCDKVGYQTATFLNKSDVAGATVGNVILGGGIGWAIDSASGADNKYTSPVNITLVPAVAGATVPGATAPRPNTVVPGLQMKPVGS</sequence>
<proteinExistence type="predicted"/>
<dbReference type="Proteomes" id="UP000029995">
    <property type="component" value="Unassembled WGS sequence"/>
</dbReference>
<organism evidence="1 2">
    <name type="scientific">Inquilinus limosus MP06</name>
    <dbReference type="NCBI Taxonomy" id="1398085"/>
    <lineage>
        <taxon>Bacteria</taxon>
        <taxon>Pseudomonadati</taxon>
        <taxon>Pseudomonadota</taxon>
        <taxon>Alphaproteobacteria</taxon>
        <taxon>Rhodospirillales</taxon>
        <taxon>Rhodospirillaceae</taxon>
        <taxon>Inquilinus</taxon>
    </lineage>
</organism>
<dbReference type="AlphaFoldDB" id="A0A0A0CY09"/>
<evidence type="ECO:0008006" key="3">
    <source>
        <dbReference type="Google" id="ProtNLM"/>
    </source>
</evidence>
<dbReference type="EMBL" id="JANX01000537">
    <property type="protein sequence ID" value="KGM31336.1"/>
    <property type="molecule type" value="Genomic_DNA"/>
</dbReference>
<reference evidence="1 2" key="1">
    <citation type="submission" date="2014-01" db="EMBL/GenBank/DDBJ databases">
        <title>Genome sequence determination for a cystic fibrosis isolate, Inquilinus limosus.</title>
        <authorList>
            <person name="Pino M."/>
            <person name="Di Conza J."/>
            <person name="Gutkind G."/>
        </authorList>
    </citation>
    <scope>NUCLEOTIDE SEQUENCE [LARGE SCALE GENOMIC DNA]</scope>
    <source>
        <strain evidence="1 2">MP06</strain>
    </source>
</reference>
<comment type="caution">
    <text evidence="1">The sequence shown here is derived from an EMBL/GenBank/DDBJ whole genome shotgun (WGS) entry which is preliminary data.</text>
</comment>
<evidence type="ECO:0000313" key="1">
    <source>
        <dbReference type="EMBL" id="KGM31336.1"/>
    </source>
</evidence>